<keyword evidence="2" id="KW-1133">Transmembrane helix</keyword>
<dbReference type="EMBL" id="UNOZ01000030">
    <property type="protein sequence ID" value="SYX91608.1"/>
    <property type="molecule type" value="Genomic_DNA"/>
</dbReference>
<dbReference type="AlphaFoldDB" id="A0A383RZ03"/>
<proteinExistence type="predicted"/>
<feature type="transmembrane region" description="Helical" evidence="2">
    <location>
        <begin position="48"/>
        <end position="70"/>
    </location>
</feature>
<keyword evidence="4" id="KW-1185">Reference proteome</keyword>
<evidence type="ECO:0000313" key="3">
    <source>
        <dbReference type="EMBL" id="SYX91608.1"/>
    </source>
</evidence>
<evidence type="ECO:0000256" key="1">
    <source>
        <dbReference type="SAM" id="MobiDB-lite"/>
    </source>
</evidence>
<keyword evidence="2" id="KW-0812">Transmembrane</keyword>
<gene>
    <name evidence="3" type="ORF">CCOS865_03886</name>
</gene>
<name>A0A383RZ03_9PSED</name>
<protein>
    <submittedName>
        <fullName evidence="3">Uncharacterized protein</fullName>
    </submittedName>
</protein>
<reference evidence="4" key="1">
    <citation type="submission" date="2018-08" db="EMBL/GenBank/DDBJ databases">
        <authorList>
            <person name="Blom J."/>
        </authorList>
    </citation>
    <scope>NUCLEOTIDE SEQUENCE [LARGE SCALE GENOMIC DNA]</scope>
    <source>
        <strain evidence="4">CCOS 865</strain>
    </source>
</reference>
<evidence type="ECO:0000313" key="4">
    <source>
        <dbReference type="Proteomes" id="UP000263595"/>
    </source>
</evidence>
<organism evidence="3 4">
    <name type="scientific">Pseudomonas reidholzensis</name>
    <dbReference type="NCBI Taxonomy" id="1785162"/>
    <lineage>
        <taxon>Bacteria</taxon>
        <taxon>Pseudomonadati</taxon>
        <taxon>Pseudomonadota</taxon>
        <taxon>Gammaproteobacteria</taxon>
        <taxon>Pseudomonadales</taxon>
        <taxon>Pseudomonadaceae</taxon>
        <taxon>Pseudomonas</taxon>
    </lineage>
</organism>
<dbReference type="Proteomes" id="UP000263595">
    <property type="component" value="Unassembled WGS sequence"/>
</dbReference>
<feature type="transmembrane region" description="Helical" evidence="2">
    <location>
        <begin position="6"/>
        <end position="27"/>
    </location>
</feature>
<dbReference type="RefSeq" id="WP_208644556.1">
    <property type="nucleotide sequence ID" value="NZ_CBCSFL010000012.1"/>
</dbReference>
<accession>A0A383RZ03</accession>
<evidence type="ECO:0000256" key="2">
    <source>
        <dbReference type="SAM" id="Phobius"/>
    </source>
</evidence>
<keyword evidence="2" id="KW-0472">Membrane</keyword>
<sequence>MQTISSAPPSSGLAANAVLLPLVWTRAARRPSTRRPEVPKRWSRYERLSFSMLGYTWGILIVAVAALHIGNYQLETITSSTSGSHSAFHDGAQAIKPDQQSPQPLPHEGAKP</sequence>
<feature type="region of interest" description="Disordered" evidence="1">
    <location>
        <begin position="80"/>
        <end position="112"/>
    </location>
</feature>